<organism evidence="2 3">
    <name type="scientific">Marchantia polymorpha</name>
    <name type="common">Common liverwort</name>
    <name type="synonym">Marchantia aquatica</name>
    <dbReference type="NCBI Taxonomy" id="3197"/>
    <lineage>
        <taxon>Eukaryota</taxon>
        <taxon>Viridiplantae</taxon>
        <taxon>Streptophyta</taxon>
        <taxon>Embryophyta</taxon>
        <taxon>Marchantiophyta</taxon>
        <taxon>Marchantiopsida</taxon>
        <taxon>Marchantiidae</taxon>
        <taxon>Marchantiales</taxon>
        <taxon>Marchantiaceae</taxon>
        <taxon>Marchantia</taxon>
    </lineage>
</organism>
<accession>A0A2R6W2V6</accession>
<dbReference type="EMBL" id="KZ772841">
    <property type="protein sequence ID" value="PTQ28187.1"/>
    <property type="molecule type" value="Genomic_DNA"/>
</dbReference>
<sequence length="115" mass="12950">MTSMRTRNEISRIYHRRMRALALALALALGTCKQREIFLSLFLLIAVLKMKRVKILEKGGATATRQQSRRSLPHQKDVDSMDGTYGSGRITSEDSMTCYRCSRRAGQSRAGQGRA</sequence>
<evidence type="ECO:0000256" key="1">
    <source>
        <dbReference type="SAM" id="MobiDB-lite"/>
    </source>
</evidence>
<dbReference type="Proteomes" id="UP000244005">
    <property type="component" value="Unassembled WGS sequence"/>
</dbReference>
<protein>
    <submittedName>
        <fullName evidence="2">Uncharacterized protein</fullName>
    </submittedName>
</protein>
<name>A0A2R6W2V6_MARPO</name>
<evidence type="ECO:0000313" key="2">
    <source>
        <dbReference type="EMBL" id="PTQ28187.1"/>
    </source>
</evidence>
<dbReference type="Gramene" id="Mp5g06570.1">
    <property type="protein sequence ID" value="Mp5g06570.1.cds1"/>
    <property type="gene ID" value="Mp5g06570"/>
</dbReference>
<gene>
    <name evidence="2" type="ORF">MARPO_0171s0026</name>
</gene>
<evidence type="ECO:0000313" key="3">
    <source>
        <dbReference type="Proteomes" id="UP000244005"/>
    </source>
</evidence>
<dbReference type="AlphaFoldDB" id="A0A2R6W2V6"/>
<proteinExistence type="predicted"/>
<keyword evidence="3" id="KW-1185">Reference proteome</keyword>
<reference evidence="3" key="1">
    <citation type="journal article" date="2017" name="Cell">
        <title>Insights into land plant evolution garnered from the Marchantia polymorpha genome.</title>
        <authorList>
            <person name="Bowman J.L."/>
            <person name="Kohchi T."/>
            <person name="Yamato K.T."/>
            <person name="Jenkins J."/>
            <person name="Shu S."/>
            <person name="Ishizaki K."/>
            <person name="Yamaoka S."/>
            <person name="Nishihama R."/>
            <person name="Nakamura Y."/>
            <person name="Berger F."/>
            <person name="Adam C."/>
            <person name="Aki S.S."/>
            <person name="Althoff F."/>
            <person name="Araki T."/>
            <person name="Arteaga-Vazquez M.A."/>
            <person name="Balasubrmanian S."/>
            <person name="Barry K."/>
            <person name="Bauer D."/>
            <person name="Boehm C.R."/>
            <person name="Briginshaw L."/>
            <person name="Caballero-Perez J."/>
            <person name="Catarino B."/>
            <person name="Chen F."/>
            <person name="Chiyoda S."/>
            <person name="Chovatia M."/>
            <person name="Davies K.M."/>
            <person name="Delmans M."/>
            <person name="Demura T."/>
            <person name="Dierschke T."/>
            <person name="Dolan L."/>
            <person name="Dorantes-Acosta A.E."/>
            <person name="Eklund D.M."/>
            <person name="Florent S.N."/>
            <person name="Flores-Sandoval E."/>
            <person name="Fujiyama A."/>
            <person name="Fukuzawa H."/>
            <person name="Galik B."/>
            <person name="Grimanelli D."/>
            <person name="Grimwood J."/>
            <person name="Grossniklaus U."/>
            <person name="Hamada T."/>
            <person name="Haseloff J."/>
            <person name="Hetherington A.J."/>
            <person name="Higo A."/>
            <person name="Hirakawa Y."/>
            <person name="Hundley H.N."/>
            <person name="Ikeda Y."/>
            <person name="Inoue K."/>
            <person name="Inoue S.I."/>
            <person name="Ishida S."/>
            <person name="Jia Q."/>
            <person name="Kakita M."/>
            <person name="Kanazawa T."/>
            <person name="Kawai Y."/>
            <person name="Kawashima T."/>
            <person name="Kennedy M."/>
            <person name="Kinose K."/>
            <person name="Kinoshita T."/>
            <person name="Kohara Y."/>
            <person name="Koide E."/>
            <person name="Komatsu K."/>
            <person name="Kopischke S."/>
            <person name="Kubo M."/>
            <person name="Kyozuka J."/>
            <person name="Lagercrantz U."/>
            <person name="Lin S.S."/>
            <person name="Lindquist E."/>
            <person name="Lipzen A.M."/>
            <person name="Lu C.W."/>
            <person name="De Luna E."/>
            <person name="Martienssen R.A."/>
            <person name="Minamino N."/>
            <person name="Mizutani M."/>
            <person name="Mizutani M."/>
            <person name="Mochizuki N."/>
            <person name="Monte I."/>
            <person name="Mosher R."/>
            <person name="Nagasaki H."/>
            <person name="Nakagami H."/>
            <person name="Naramoto S."/>
            <person name="Nishitani K."/>
            <person name="Ohtani M."/>
            <person name="Okamoto T."/>
            <person name="Okumura M."/>
            <person name="Phillips J."/>
            <person name="Pollak B."/>
            <person name="Reinders A."/>
            <person name="Rovekamp M."/>
            <person name="Sano R."/>
            <person name="Sawa S."/>
            <person name="Schmid M.W."/>
            <person name="Shirakawa M."/>
            <person name="Solano R."/>
            <person name="Spunde A."/>
            <person name="Suetsugu N."/>
            <person name="Sugano S."/>
            <person name="Sugiyama A."/>
            <person name="Sun R."/>
            <person name="Suzuki Y."/>
            <person name="Takenaka M."/>
            <person name="Takezawa D."/>
            <person name="Tomogane H."/>
            <person name="Tsuzuki M."/>
            <person name="Ueda T."/>
            <person name="Umeda M."/>
            <person name="Ward J.M."/>
            <person name="Watanabe Y."/>
            <person name="Yazaki K."/>
            <person name="Yokoyama R."/>
            <person name="Yoshitake Y."/>
            <person name="Yotsui I."/>
            <person name="Zachgo S."/>
            <person name="Schmutz J."/>
        </authorList>
    </citation>
    <scope>NUCLEOTIDE SEQUENCE [LARGE SCALE GENOMIC DNA]</scope>
    <source>
        <strain evidence="3">Tak-1</strain>
    </source>
</reference>
<feature type="region of interest" description="Disordered" evidence="1">
    <location>
        <begin position="59"/>
        <end position="92"/>
    </location>
</feature>